<keyword evidence="5 11" id="KW-0812">Transmembrane</keyword>
<dbReference type="InterPro" id="IPR011678">
    <property type="entry name" value="EMC1_C"/>
</dbReference>
<dbReference type="Pfam" id="PF25293">
    <property type="entry name" value="Beta-prop_EMC1_N"/>
    <property type="match status" value="1"/>
</dbReference>
<comment type="subcellular location">
    <subcellularLocation>
        <location evidence="1">Endoplasmic reticulum membrane</location>
        <topology evidence="1">Single-pass type I membrane protein</topology>
    </subcellularLocation>
</comment>
<evidence type="ECO:0000256" key="12">
    <source>
        <dbReference type="SAM" id="SignalP"/>
    </source>
</evidence>
<dbReference type="GeneID" id="18816263"/>
<keyword evidence="9 11" id="KW-0472">Membrane</keyword>
<feature type="chain" id="PRO_5003381411" description="ER membrane protein complex subunit 1" evidence="12">
    <location>
        <begin position="20"/>
        <end position="1009"/>
    </location>
</feature>
<evidence type="ECO:0000256" key="2">
    <source>
        <dbReference type="ARBA" id="ARBA00007904"/>
    </source>
</evidence>
<dbReference type="AlphaFoldDB" id="F8NKM3"/>
<dbReference type="InterPro" id="IPR026895">
    <property type="entry name" value="EMC1"/>
</dbReference>
<evidence type="ECO:0000256" key="7">
    <source>
        <dbReference type="ARBA" id="ARBA00022824"/>
    </source>
</evidence>
<keyword evidence="7" id="KW-0256">Endoplasmic reticulum</keyword>
<gene>
    <name evidence="15" type="ORF">SERLADRAFT_446202</name>
</gene>
<evidence type="ECO:0000256" key="11">
    <source>
        <dbReference type="SAM" id="Phobius"/>
    </source>
</evidence>
<feature type="domain" description="ER membrane protein complex subunit 1 C-terminal" evidence="13">
    <location>
        <begin position="791"/>
        <end position="1007"/>
    </location>
</feature>
<evidence type="ECO:0000256" key="6">
    <source>
        <dbReference type="ARBA" id="ARBA00022729"/>
    </source>
</evidence>
<keyword evidence="6 12" id="KW-0732">Signal</keyword>
<dbReference type="PANTHER" id="PTHR21573">
    <property type="entry name" value="ER MEMBRANE PROTEIN COMPLEX SUBUNIT 1"/>
    <property type="match status" value="1"/>
</dbReference>
<evidence type="ECO:0000313" key="15">
    <source>
        <dbReference type="EMBL" id="EGO28795.1"/>
    </source>
</evidence>
<dbReference type="InterPro" id="IPR058545">
    <property type="entry name" value="Beta-prop_EMC1_1st"/>
</dbReference>
<dbReference type="EMBL" id="GL945430">
    <property type="protein sequence ID" value="EGO28795.1"/>
    <property type="molecule type" value="Genomic_DNA"/>
</dbReference>
<dbReference type="OrthoDB" id="28092at2759"/>
<evidence type="ECO:0000256" key="4">
    <source>
        <dbReference type="ARBA" id="ARBA00020824"/>
    </source>
</evidence>
<keyword evidence="8 11" id="KW-1133">Transmembrane helix</keyword>
<comment type="similarity">
    <text evidence="2">Belongs to the EMC1 family.</text>
</comment>
<name>F8NKM3_SERL9</name>
<dbReference type="KEGG" id="sla:SERLADRAFT_446202"/>
<evidence type="ECO:0000256" key="5">
    <source>
        <dbReference type="ARBA" id="ARBA00022692"/>
    </source>
</evidence>
<dbReference type="Gene3D" id="2.130.10.10">
    <property type="entry name" value="YVTN repeat-like/Quinoprotein amine dehydrogenase"/>
    <property type="match status" value="1"/>
</dbReference>
<evidence type="ECO:0000259" key="14">
    <source>
        <dbReference type="Pfam" id="PF25293"/>
    </source>
</evidence>
<sequence length="1009" mass="110704">MRLLRQFLVTSLCATLSWALHESDVGVVDWHKKLIGVPLYHSLQTAPVFYQDIVYTATGNNVLAALNATDGSIVWRSIFEPEDPISAFGVHSNTIVSLSGPGGATLREFDLFKGHLLLEKRLHDPLLGHLWEPSNLGTSIISTGASSSSDSSSSTILALTNGDTLTSINSSTGETHWEWTSPDKGTLIIYSKAITTPTTAYVIGFAKSASSFTLHVTSLSMLDGEVIASVNIPANFKNGLTDYIAITSGSDTISSIAWLDQGSIKAASLKPNLKGQVFAIKGMQYKRIMDVGLSHDGQFIAIKEDGAAQVLLLDPQTSSLKVIWEFTDSAPSKLYSDSHYVGGLNKDGEPRIARVYWSNVHNRVVYQVFSAQLAEGKGSVSGFTFPFETSVHGIVAHVAFDVAGSDESTGTRFLLTSSTGSVQLWQQDLLSWAREESLATIKVAEIVEMPQEKMTEEHVRLEEEGFFERVTRQFSDAKNLPQYAVNFARRFATGSHAPISISQDEESVSRDAFGFRQVIVAATSHGKIFGIDSSNGEILWSRVLGLGWAAEVGGTVIPVKLYVTRTVSDGDAPQVTLVTQRRADNTLVDTVIFHLDVLTGDDVRAESKSPSGAILEGFDIISGPLIEAFMLPTQNKTIMLLDEFLQVRIYPDTPEAEAEFQALAPSLHFSLRTGGPGQRKIMGHQTIYSPDLSMYYMAYPTWTIPFPPEEDVKAIIPSSPGLLASFGHVLGNRTTLYKYLNPHLTAVLTSSLSNSPPTCSIYLLDGVSGSIVYHSSIPAASGVCDVKATLAENWLVYHYFDDELAGSGQSKGHRIVSVELYEGNDIDEKIKSSDITSYSNKSAEVTAYERSFVLPYGLAALTTTTTKFGITTKDLIVASRKNNIQSIPRRLLNPRRPRNKPTNEEMEEMLVQYDPLLPDDARLIVSHNYEVANVNRIVTAPSLLESTSLVFVHGLDLFFTRTAPSNTFDVLSENFNKVQLVLTIVGLATAIIVTRPMMRRKRLRERWYR</sequence>
<evidence type="ECO:0000256" key="3">
    <source>
        <dbReference type="ARBA" id="ARBA00011276"/>
    </source>
</evidence>
<evidence type="ECO:0000256" key="1">
    <source>
        <dbReference type="ARBA" id="ARBA00004115"/>
    </source>
</evidence>
<dbReference type="InterPro" id="IPR018391">
    <property type="entry name" value="PQQ_b-propeller_rpt"/>
</dbReference>
<dbReference type="InterPro" id="IPR011047">
    <property type="entry name" value="Quinoprotein_ADH-like_sf"/>
</dbReference>
<feature type="domain" description="EMC1 first beta-propeller" evidence="14">
    <location>
        <begin position="19"/>
        <end position="436"/>
    </location>
</feature>
<keyword evidence="10" id="KW-0325">Glycoprotein</keyword>
<dbReference type="InterPro" id="IPR015943">
    <property type="entry name" value="WD40/YVTN_repeat-like_dom_sf"/>
</dbReference>
<evidence type="ECO:0000256" key="9">
    <source>
        <dbReference type="ARBA" id="ARBA00023136"/>
    </source>
</evidence>
<dbReference type="RefSeq" id="XP_007314994.1">
    <property type="nucleotide sequence ID" value="XM_007314932.1"/>
</dbReference>
<accession>F8NKM3</accession>
<evidence type="ECO:0000259" key="13">
    <source>
        <dbReference type="Pfam" id="PF07774"/>
    </source>
</evidence>
<protein>
    <recommendedName>
        <fullName evidence="4">ER membrane protein complex subunit 1</fullName>
    </recommendedName>
</protein>
<comment type="subunit">
    <text evidence="3">Component of the ER membrane protein complex (EMC).</text>
</comment>
<feature type="signal peptide" evidence="12">
    <location>
        <begin position="1"/>
        <end position="19"/>
    </location>
</feature>
<dbReference type="GO" id="GO:0034975">
    <property type="term" value="P:protein folding in endoplasmic reticulum"/>
    <property type="evidence" value="ECO:0007669"/>
    <property type="project" value="TreeGrafter"/>
</dbReference>
<evidence type="ECO:0000256" key="8">
    <source>
        <dbReference type="ARBA" id="ARBA00022989"/>
    </source>
</evidence>
<organism>
    <name type="scientific">Serpula lacrymans var. lacrymans (strain S7.9)</name>
    <name type="common">Dry rot fungus</name>
    <dbReference type="NCBI Taxonomy" id="578457"/>
    <lineage>
        <taxon>Eukaryota</taxon>
        <taxon>Fungi</taxon>
        <taxon>Dikarya</taxon>
        <taxon>Basidiomycota</taxon>
        <taxon>Agaricomycotina</taxon>
        <taxon>Agaricomycetes</taxon>
        <taxon>Agaricomycetidae</taxon>
        <taxon>Boletales</taxon>
        <taxon>Coniophorineae</taxon>
        <taxon>Serpulaceae</taxon>
        <taxon>Serpula</taxon>
    </lineage>
</organism>
<dbReference type="SMART" id="SM00564">
    <property type="entry name" value="PQQ"/>
    <property type="match status" value="3"/>
</dbReference>
<dbReference type="Proteomes" id="UP000008064">
    <property type="component" value="Unassembled WGS sequence"/>
</dbReference>
<feature type="transmembrane region" description="Helical" evidence="11">
    <location>
        <begin position="980"/>
        <end position="998"/>
    </location>
</feature>
<dbReference type="PANTHER" id="PTHR21573:SF0">
    <property type="entry name" value="ER MEMBRANE PROTEIN COMPLEX SUBUNIT 1"/>
    <property type="match status" value="1"/>
</dbReference>
<dbReference type="Pfam" id="PF07774">
    <property type="entry name" value="EMC1_C"/>
    <property type="match status" value="1"/>
</dbReference>
<dbReference type="SUPFAM" id="SSF50998">
    <property type="entry name" value="Quinoprotein alcohol dehydrogenase-like"/>
    <property type="match status" value="1"/>
</dbReference>
<dbReference type="HOGENOM" id="CLU_005034_1_0_1"/>
<proteinExistence type="inferred from homology"/>
<evidence type="ECO:0000256" key="10">
    <source>
        <dbReference type="ARBA" id="ARBA00023180"/>
    </source>
</evidence>
<dbReference type="GO" id="GO:0072546">
    <property type="term" value="C:EMC complex"/>
    <property type="evidence" value="ECO:0007669"/>
    <property type="project" value="InterPro"/>
</dbReference>
<reference evidence="15" key="1">
    <citation type="submission" date="2011-04" db="EMBL/GenBank/DDBJ databases">
        <title>Evolution of plant cell wall degrading machinery underlies the functional diversity of forest fungi.</title>
        <authorList>
            <consortium name="US DOE Joint Genome Institute (JGI-PGF)"/>
            <person name="Eastwood D.C."/>
            <person name="Floudas D."/>
            <person name="Binder M."/>
            <person name="Majcherczyk A."/>
            <person name="Schneider P."/>
            <person name="Aerts A."/>
            <person name="Asiegbu F.O."/>
            <person name="Baker S.E."/>
            <person name="Barry K."/>
            <person name="Bendiksby M."/>
            <person name="Blumentritt M."/>
            <person name="Coutinho P.M."/>
            <person name="Cullen D."/>
            <person name="Cullen D."/>
            <person name="Gathman A."/>
            <person name="Goodell B."/>
            <person name="Henrissat B."/>
            <person name="Ihrmark K."/>
            <person name="Kauserud H."/>
            <person name="Kohler A."/>
            <person name="LaButti K."/>
            <person name="Lapidus A."/>
            <person name="Lavin J.L."/>
            <person name="Lee Y.-H."/>
            <person name="Lindquist E."/>
            <person name="Lilly W."/>
            <person name="Lucas S."/>
            <person name="Morin E."/>
            <person name="Murat C."/>
            <person name="Oguiza J.A."/>
            <person name="Park J."/>
            <person name="Pisabarro A.G."/>
            <person name="Riley R."/>
            <person name="Rosling A."/>
            <person name="Salamov A."/>
            <person name="Schmidt O."/>
            <person name="Schmutz J."/>
            <person name="Skrede I."/>
            <person name="Stenlid J."/>
            <person name="Wiebenga A."/>
            <person name="Xie X."/>
            <person name="Kues U."/>
            <person name="Hibbett D.S."/>
            <person name="Hoffmeister D."/>
            <person name="Hogberg N."/>
            <person name="Martin F."/>
            <person name="Grigoriev I.V."/>
            <person name="Watkinson S.C."/>
        </authorList>
    </citation>
    <scope>NUCLEOTIDE SEQUENCE</scope>
    <source>
        <strain evidence="15">S7.9</strain>
    </source>
</reference>